<keyword evidence="2" id="KW-0472">Membrane</keyword>
<proteinExistence type="predicted"/>
<dbReference type="EMBL" id="LLXI01000081">
    <property type="protein sequence ID" value="PKY39876.1"/>
    <property type="molecule type" value="Genomic_DNA"/>
</dbReference>
<sequence length="932" mass="110804">MDEISVVIDDIDKIHIYGDKKPHNGESITRIEVSPNEKCLVTYSEDDESIVCWNVESSKGEGPLTPDFTSNKVDNHIEQICVSDNMELVYTYKFLDRKEIKIHDMENLQEIRLGCGLGELGEHEYCTFNLNSADFILHGSVNDYDLLMIYSTQTKNNKWWCKRMYNIPKDFKLISVPNNDLFSNNFIYEWNLLTEKRTRIFGNDETRYDYKEFRNDIRISIDKKFIYIRIKDKIVIYSIELEIPIASLDINNDIQLYNLMNRIILNLHLLLPLLSTNSKIWNFVMKYCWKECLDQNEQLQFEISSDNIQTKIKYAFQILDGYVWKADLKEKIANMNSMDKFNDKIIEDLNSDEFNDNKRDEKIIEYLSSDEFDDAKKINMEAYEKYEHLNFHLFSPYMDAMHKLFQEYKFKYKQKLESLEHNSIRWEIKSYNERIALKVFHVNNKWETILRVENFNIPMDTIIYLLEIELLHDNDIILTTSIGLFIYHLNKNNKKISLTYFYYIELYQDSFRKNYKIFLNETLPSPNYISFKISNEWVLYVKDNKESLLKYGVELLKFAIKEQKLELIDNIYKKCIEFFKDDFKNNRMFLNIITSTMPYLSEYFPDYISSPFVNTISSDIYKTLDGEALINFKWNTYGKYYHSMIWIGFMAFLVCFNAAAEIPQQYIDESVQKQLLIASIILGFIHLGIEIRQFIYYPAKWISDIGNMLDICVYAFPIYTSILLLQTSNHDQLIPYVTFSCLFLNLKLISFFRIFEIYDEYYTIVIRIAKRVMFFFACFIMIILTSFAYAFYILLSPKMNYPLGERIVNDDPNNPWNMAPTYQVFENATSLFSNLFILQNPDENTNMFTNFGTSFFATCLLLTGDTSSLSNWPYEKNPTLMILIMLFAFIMAIYILNVFITLFGEAVKDYDDSHLIMKAEEYFLFFSHDFYI</sequence>
<dbReference type="VEuPathDB" id="FungiDB:RhiirFUN_005598"/>
<comment type="caution">
    <text evidence="3">The sequence shown here is derived from an EMBL/GenBank/DDBJ whole genome shotgun (WGS) entry which is preliminary data.</text>
</comment>
<keyword evidence="1" id="KW-0677">Repeat</keyword>
<dbReference type="GO" id="GO:0098703">
    <property type="term" value="P:calcium ion import across plasma membrane"/>
    <property type="evidence" value="ECO:0007669"/>
    <property type="project" value="TreeGrafter"/>
</dbReference>
<keyword evidence="2" id="KW-1133">Transmembrane helix</keyword>
<keyword evidence="2" id="KW-0812">Transmembrane</keyword>
<reference evidence="3 4" key="1">
    <citation type="submission" date="2015-10" db="EMBL/GenBank/DDBJ databases">
        <title>Genome analyses suggest a sexual origin of heterokaryosis in a supposedly ancient asexual fungus.</title>
        <authorList>
            <person name="Ropars J."/>
            <person name="Sedzielewska K."/>
            <person name="Noel J."/>
            <person name="Charron P."/>
            <person name="Farinelli L."/>
            <person name="Marton T."/>
            <person name="Kruger M."/>
            <person name="Pelin A."/>
            <person name="Brachmann A."/>
            <person name="Corradi N."/>
        </authorList>
    </citation>
    <scope>NUCLEOTIDE SEQUENCE [LARGE SCALE GENOMIC DNA]</scope>
    <source>
        <strain evidence="3 4">A4</strain>
    </source>
</reference>
<dbReference type="InterPro" id="IPR024862">
    <property type="entry name" value="TRPV"/>
</dbReference>
<dbReference type="SUPFAM" id="SSF82171">
    <property type="entry name" value="DPP6 N-terminal domain-like"/>
    <property type="match status" value="1"/>
</dbReference>
<protein>
    <recommendedName>
        <fullName evidence="5">Ion transport domain-containing protein</fullName>
    </recommendedName>
</protein>
<evidence type="ECO:0008006" key="5">
    <source>
        <dbReference type="Google" id="ProtNLM"/>
    </source>
</evidence>
<dbReference type="Proteomes" id="UP000234323">
    <property type="component" value="Unassembled WGS sequence"/>
</dbReference>
<dbReference type="GO" id="GO:0005216">
    <property type="term" value="F:monoatomic ion channel activity"/>
    <property type="evidence" value="ECO:0007669"/>
    <property type="project" value="InterPro"/>
</dbReference>
<dbReference type="SUPFAM" id="SSF81324">
    <property type="entry name" value="Voltage-gated potassium channels"/>
    <property type="match status" value="1"/>
</dbReference>
<feature type="transmembrane region" description="Helical" evidence="2">
    <location>
        <begin position="772"/>
        <end position="795"/>
    </location>
</feature>
<dbReference type="GO" id="GO:0005886">
    <property type="term" value="C:plasma membrane"/>
    <property type="evidence" value="ECO:0007669"/>
    <property type="project" value="TreeGrafter"/>
</dbReference>
<dbReference type="VEuPathDB" id="FungiDB:RhiirFUN_005603"/>
<dbReference type="AlphaFoldDB" id="A0A2I1FZV3"/>
<feature type="transmembrane region" description="Helical" evidence="2">
    <location>
        <begin position="675"/>
        <end position="695"/>
    </location>
</feature>
<evidence type="ECO:0000256" key="2">
    <source>
        <dbReference type="SAM" id="Phobius"/>
    </source>
</evidence>
<evidence type="ECO:0000313" key="3">
    <source>
        <dbReference type="EMBL" id="PKY39876.1"/>
    </source>
</evidence>
<organism evidence="3 4">
    <name type="scientific">Rhizophagus irregularis</name>
    <dbReference type="NCBI Taxonomy" id="588596"/>
    <lineage>
        <taxon>Eukaryota</taxon>
        <taxon>Fungi</taxon>
        <taxon>Fungi incertae sedis</taxon>
        <taxon>Mucoromycota</taxon>
        <taxon>Glomeromycotina</taxon>
        <taxon>Glomeromycetes</taxon>
        <taxon>Glomerales</taxon>
        <taxon>Glomeraceae</taxon>
        <taxon>Rhizophagus</taxon>
    </lineage>
</organism>
<dbReference type="VEuPathDB" id="FungiDB:FUN_006034"/>
<dbReference type="VEuPathDB" id="FungiDB:RhiirA1_504917"/>
<evidence type="ECO:0000313" key="4">
    <source>
        <dbReference type="Proteomes" id="UP000234323"/>
    </source>
</evidence>
<name>A0A2I1FZV3_9GLOM</name>
<feature type="transmembrane region" description="Helical" evidence="2">
    <location>
        <begin position="880"/>
        <end position="903"/>
    </location>
</feature>
<gene>
    <name evidence="3" type="ORF">RhiirA4_440326</name>
</gene>
<evidence type="ECO:0000256" key="1">
    <source>
        <dbReference type="ARBA" id="ARBA00022737"/>
    </source>
</evidence>
<feature type="transmembrane region" description="Helical" evidence="2">
    <location>
        <begin position="733"/>
        <end position="752"/>
    </location>
</feature>
<keyword evidence="4" id="KW-1185">Reference proteome</keyword>
<accession>A0A2I1FZV3</accession>
<feature type="transmembrane region" description="Helical" evidence="2">
    <location>
        <begin position="640"/>
        <end position="660"/>
    </location>
</feature>
<dbReference type="PANTHER" id="PTHR10582:SF2">
    <property type="entry name" value="INACTIVE"/>
    <property type="match status" value="1"/>
</dbReference>
<dbReference type="VEuPathDB" id="FungiDB:RhiirFUN_009022"/>
<dbReference type="PANTHER" id="PTHR10582">
    <property type="entry name" value="TRANSIENT RECEPTOR POTENTIAL ION CHANNEL PROTEIN"/>
    <property type="match status" value="1"/>
</dbReference>